<evidence type="ECO:0000256" key="1">
    <source>
        <dbReference type="ARBA" id="ARBA00007664"/>
    </source>
</evidence>
<comment type="catalytic activity">
    <reaction evidence="8">
        <text>Preferential cleavage: Arg-|-Xaa, Lys-|-Xaa.</text>
        <dbReference type="EC" id="3.4.21.4"/>
    </reaction>
</comment>
<keyword evidence="3" id="KW-0222">Digestion</keyword>
<dbReference type="SMART" id="SM00020">
    <property type="entry name" value="Tryp_SPc"/>
    <property type="match status" value="1"/>
</dbReference>
<protein>
    <recommendedName>
        <fullName evidence="9">trypsin</fullName>
        <ecNumber evidence="9">3.4.21.4</ecNumber>
    </recommendedName>
</protein>
<dbReference type="OMA" id="NEWIQET"/>
<dbReference type="PROSITE" id="PS50240">
    <property type="entry name" value="TRYPSIN_DOM"/>
    <property type="match status" value="1"/>
</dbReference>
<dbReference type="InterPro" id="IPR001254">
    <property type="entry name" value="Trypsin_dom"/>
</dbReference>
<keyword evidence="5" id="KW-0720">Serine protease</keyword>
<dbReference type="PRINTS" id="PR00722">
    <property type="entry name" value="CHYMOTRYPSIN"/>
</dbReference>
<organism evidence="12 13">
    <name type="scientific">Megaselia scalaris</name>
    <name type="common">Humpbacked fly</name>
    <name type="synonym">Phora scalaris</name>
    <dbReference type="NCBI Taxonomy" id="36166"/>
    <lineage>
        <taxon>Eukaryota</taxon>
        <taxon>Metazoa</taxon>
        <taxon>Ecdysozoa</taxon>
        <taxon>Arthropoda</taxon>
        <taxon>Hexapoda</taxon>
        <taxon>Insecta</taxon>
        <taxon>Pterygota</taxon>
        <taxon>Neoptera</taxon>
        <taxon>Endopterygota</taxon>
        <taxon>Diptera</taxon>
        <taxon>Brachycera</taxon>
        <taxon>Muscomorpha</taxon>
        <taxon>Platypezoidea</taxon>
        <taxon>Phoridae</taxon>
        <taxon>Megaseliini</taxon>
        <taxon>Megaselia</taxon>
    </lineage>
</organism>
<dbReference type="GO" id="GO:0004252">
    <property type="term" value="F:serine-type endopeptidase activity"/>
    <property type="evidence" value="ECO:0007669"/>
    <property type="project" value="UniProtKB-EC"/>
</dbReference>
<dbReference type="Proteomes" id="UP000015102">
    <property type="component" value="Unassembled WGS sequence"/>
</dbReference>
<dbReference type="GO" id="GO:0007586">
    <property type="term" value="P:digestion"/>
    <property type="evidence" value="ECO:0007669"/>
    <property type="project" value="UniProtKB-KW"/>
</dbReference>
<evidence type="ECO:0000256" key="8">
    <source>
        <dbReference type="ARBA" id="ARBA00036320"/>
    </source>
</evidence>
<evidence type="ECO:0000313" key="12">
    <source>
        <dbReference type="EnsemblMetazoa" id="MESCA000619-PA"/>
    </source>
</evidence>
<proteinExistence type="inferred from homology"/>
<evidence type="ECO:0000256" key="4">
    <source>
        <dbReference type="ARBA" id="ARBA00022801"/>
    </source>
</evidence>
<dbReference type="PANTHER" id="PTHR24276:SF97">
    <property type="entry name" value="GH13245P2-RELATED"/>
    <property type="match status" value="1"/>
</dbReference>
<evidence type="ECO:0000256" key="2">
    <source>
        <dbReference type="ARBA" id="ARBA00022670"/>
    </source>
</evidence>
<feature type="chain" id="PRO_5004588163" description="trypsin" evidence="10">
    <location>
        <begin position="20"/>
        <end position="259"/>
    </location>
</feature>
<dbReference type="Gene3D" id="2.40.10.10">
    <property type="entry name" value="Trypsin-like serine proteases"/>
    <property type="match status" value="1"/>
</dbReference>
<dbReference type="PROSITE" id="PS51257">
    <property type="entry name" value="PROKAR_LIPOPROTEIN"/>
    <property type="match status" value="1"/>
</dbReference>
<evidence type="ECO:0000256" key="7">
    <source>
        <dbReference type="ARBA" id="ARBA00023157"/>
    </source>
</evidence>
<dbReference type="Pfam" id="PF00089">
    <property type="entry name" value="Trypsin"/>
    <property type="match status" value="1"/>
</dbReference>
<keyword evidence="13" id="KW-1185">Reference proteome</keyword>
<keyword evidence="7" id="KW-1015">Disulfide bond</keyword>
<feature type="signal peptide" evidence="10">
    <location>
        <begin position="1"/>
        <end position="19"/>
    </location>
</feature>
<name>T1GBI7_MEGSC</name>
<sequence length="259" mass="28553">MKIQLSVFIVLFGLSACLALPQFQGRIINGYEAEPGQFPYQVLVKFAGEYTCGGAILNEKWIVTAASCTCGSGTTPYPAVLFSAYIGSTKINASGLDRRVSRIITYPGFERQGEKYNIALLELEKPLEFSKDVEAIELADGLQNPKSGETIYVSGFGYYSVQNPNKYPMNLQYDEDYKLMNDEQCAALLERDNDGSFFCLSHKKNRGLCGTDIGDPAAADDKLVGIAALRLSKDCGTDTPDVYSRISYFNEWIQETISA</sequence>
<evidence type="ECO:0000256" key="10">
    <source>
        <dbReference type="SAM" id="SignalP"/>
    </source>
</evidence>
<evidence type="ECO:0000256" key="9">
    <source>
        <dbReference type="ARBA" id="ARBA00038868"/>
    </source>
</evidence>
<comment type="similarity">
    <text evidence="1">Belongs to the peptidase S1 family.</text>
</comment>
<dbReference type="CDD" id="cd00190">
    <property type="entry name" value="Tryp_SPc"/>
    <property type="match status" value="1"/>
</dbReference>
<dbReference type="EnsemblMetazoa" id="MESCA000619-RA">
    <property type="protein sequence ID" value="MESCA000619-PA"/>
    <property type="gene ID" value="MESCA000619"/>
</dbReference>
<dbReference type="InterPro" id="IPR001314">
    <property type="entry name" value="Peptidase_S1A"/>
</dbReference>
<dbReference type="EMBL" id="CAQQ02178212">
    <property type="status" value="NOT_ANNOTATED_CDS"/>
    <property type="molecule type" value="Genomic_DNA"/>
</dbReference>
<evidence type="ECO:0000256" key="5">
    <source>
        <dbReference type="ARBA" id="ARBA00022825"/>
    </source>
</evidence>
<evidence type="ECO:0000256" key="3">
    <source>
        <dbReference type="ARBA" id="ARBA00022757"/>
    </source>
</evidence>
<dbReference type="FunFam" id="2.40.10.10:FF:000068">
    <property type="entry name" value="transmembrane protease serine 2"/>
    <property type="match status" value="1"/>
</dbReference>
<dbReference type="AlphaFoldDB" id="T1GBI7"/>
<keyword evidence="2" id="KW-0645">Protease</keyword>
<dbReference type="SUPFAM" id="SSF50494">
    <property type="entry name" value="Trypsin-like serine proteases"/>
    <property type="match status" value="1"/>
</dbReference>
<dbReference type="STRING" id="36166.T1GBI7"/>
<dbReference type="InterPro" id="IPR050430">
    <property type="entry name" value="Peptidase_S1"/>
</dbReference>
<dbReference type="HOGENOM" id="CLU_006842_0_4_1"/>
<feature type="domain" description="Peptidase S1" evidence="11">
    <location>
        <begin position="27"/>
        <end position="258"/>
    </location>
</feature>
<dbReference type="PANTHER" id="PTHR24276">
    <property type="entry name" value="POLYSERASE-RELATED"/>
    <property type="match status" value="1"/>
</dbReference>
<accession>T1GBI7</accession>
<reference evidence="13" key="1">
    <citation type="submission" date="2013-02" db="EMBL/GenBank/DDBJ databases">
        <authorList>
            <person name="Hughes D."/>
        </authorList>
    </citation>
    <scope>NUCLEOTIDE SEQUENCE</scope>
    <source>
        <strain>Durham</strain>
        <strain evidence="13">NC isolate 2 -- Noor lab</strain>
    </source>
</reference>
<evidence type="ECO:0000313" key="13">
    <source>
        <dbReference type="Proteomes" id="UP000015102"/>
    </source>
</evidence>
<keyword evidence="10" id="KW-0732">Signal</keyword>
<evidence type="ECO:0000259" key="11">
    <source>
        <dbReference type="PROSITE" id="PS50240"/>
    </source>
</evidence>
<dbReference type="GO" id="GO:0006508">
    <property type="term" value="P:proteolysis"/>
    <property type="evidence" value="ECO:0007669"/>
    <property type="project" value="UniProtKB-KW"/>
</dbReference>
<dbReference type="EC" id="3.4.21.4" evidence="9"/>
<reference evidence="12" key="2">
    <citation type="submission" date="2015-06" db="UniProtKB">
        <authorList>
            <consortium name="EnsemblMetazoa"/>
        </authorList>
    </citation>
    <scope>IDENTIFICATION</scope>
</reference>
<keyword evidence="6" id="KW-0865">Zymogen</keyword>
<evidence type="ECO:0000256" key="6">
    <source>
        <dbReference type="ARBA" id="ARBA00023145"/>
    </source>
</evidence>
<dbReference type="InterPro" id="IPR043504">
    <property type="entry name" value="Peptidase_S1_PA_chymotrypsin"/>
</dbReference>
<dbReference type="InterPro" id="IPR009003">
    <property type="entry name" value="Peptidase_S1_PA"/>
</dbReference>
<keyword evidence="4" id="KW-0378">Hydrolase</keyword>